<reference evidence="1 2" key="1">
    <citation type="submission" date="2018-02" db="EMBL/GenBank/DDBJ databases">
        <title>Full genome sequencing of a novel polyvalent bacteriophage as one of T4-Family member.</title>
        <authorList>
            <person name="Kawasaki T."/>
            <person name="Saad A.M."/>
            <person name="Yamada T."/>
        </authorList>
    </citation>
    <scope>NUCLEOTIDE SEQUENCE [LARGE SCALE GENOMIC DNA]</scope>
    <source>
        <strain evidence="1 2">EcS1</strain>
    </source>
</reference>
<dbReference type="GeneID" id="65108358"/>
<protein>
    <submittedName>
        <fullName evidence="1">Uncharacterized protein</fullName>
    </submittedName>
</protein>
<accession>A0A2Z5ZC56</accession>
<dbReference type="KEGG" id="vg:65108358"/>
<dbReference type="RefSeq" id="YP_010090866.1">
    <property type="nucleotide sequence ID" value="NC_055721.1"/>
</dbReference>
<name>A0A2Z5ZC56_9CAUD</name>
<keyword evidence="2" id="KW-1185">Reference proteome</keyword>
<dbReference type="Proteomes" id="UP000250157">
    <property type="component" value="Segment"/>
</dbReference>
<evidence type="ECO:0000313" key="2">
    <source>
        <dbReference type="Proteomes" id="UP000250157"/>
    </source>
</evidence>
<organism evidence="1 2">
    <name type="scientific">Escherichia phage EcS1</name>
    <dbReference type="NCBI Taxonomy" id="2083276"/>
    <lineage>
        <taxon>Viruses</taxon>
        <taxon>Duplodnaviria</taxon>
        <taxon>Heunggongvirae</taxon>
        <taxon>Uroviricota</taxon>
        <taxon>Caudoviricetes</taxon>
        <taxon>Pantevenvirales</taxon>
        <taxon>Straboviridae</taxon>
        <taxon>Tevenvirinae</taxon>
        <taxon>Kagamiyamavirus</taxon>
        <taxon>Kagamiyamavirus ecs1</taxon>
    </lineage>
</organism>
<evidence type="ECO:0000313" key="1">
    <source>
        <dbReference type="EMBL" id="BBC78219.1"/>
    </source>
</evidence>
<sequence>MFTPVFDTGESLVSINITDYQPTPGINVDGAHLYGTYSSVFSFSGDALSYRIGDELKSASAWEDLPPKEDADLYLWRAPSKLERTFTYTVELIYMYQAPDVPGATGSDGSAGTPTTPPPVQKTLTQVYSKRIVGNWSKWAIQLRNYVVR</sequence>
<proteinExistence type="predicted"/>
<dbReference type="EMBL" id="LC371242">
    <property type="protein sequence ID" value="BBC78219.1"/>
    <property type="molecule type" value="Genomic_DNA"/>
</dbReference>